<feature type="transmembrane region" description="Helical" evidence="1">
    <location>
        <begin position="12"/>
        <end position="34"/>
    </location>
</feature>
<comment type="caution">
    <text evidence="2">The sequence shown here is derived from an EMBL/GenBank/DDBJ whole genome shotgun (WGS) entry which is preliminary data.</text>
</comment>
<sequence length="52" mass="5560">MGEIGTQELLLLMVILGVPASILAGAVVYVVRLARRGTAPTLRQASRRRDLG</sequence>
<accession>A0ABU2HBA6</accession>
<dbReference type="EMBL" id="JAVLVT010000018">
    <property type="protein sequence ID" value="MDS1272620.1"/>
    <property type="molecule type" value="Genomic_DNA"/>
</dbReference>
<keyword evidence="1" id="KW-0472">Membrane</keyword>
<evidence type="ECO:0000313" key="3">
    <source>
        <dbReference type="Proteomes" id="UP001250214"/>
    </source>
</evidence>
<name>A0ABU2HBA6_9ACTN</name>
<gene>
    <name evidence="2" type="ORF">RIF23_20235</name>
</gene>
<evidence type="ECO:0000313" key="2">
    <source>
        <dbReference type="EMBL" id="MDS1272620.1"/>
    </source>
</evidence>
<protein>
    <submittedName>
        <fullName evidence="2">Uncharacterized protein</fullName>
    </submittedName>
</protein>
<proteinExistence type="predicted"/>
<organism evidence="2 3">
    <name type="scientific">Lipingzhangella rawalii</name>
    <dbReference type="NCBI Taxonomy" id="2055835"/>
    <lineage>
        <taxon>Bacteria</taxon>
        <taxon>Bacillati</taxon>
        <taxon>Actinomycetota</taxon>
        <taxon>Actinomycetes</taxon>
        <taxon>Streptosporangiales</taxon>
        <taxon>Nocardiopsidaceae</taxon>
        <taxon>Lipingzhangella</taxon>
    </lineage>
</organism>
<keyword evidence="1" id="KW-1133">Transmembrane helix</keyword>
<dbReference type="Proteomes" id="UP001250214">
    <property type="component" value="Unassembled WGS sequence"/>
</dbReference>
<keyword evidence="3" id="KW-1185">Reference proteome</keyword>
<dbReference type="RefSeq" id="WP_310914215.1">
    <property type="nucleotide sequence ID" value="NZ_JAVLVT010000018.1"/>
</dbReference>
<evidence type="ECO:0000256" key="1">
    <source>
        <dbReference type="SAM" id="Phobius"/>
    </source>
</evidence>
<keyword evidence="1" id="KW-0812">Transmembrane</keyword>
<reference evidence="3" key="1">
    <citation type="submission" date="2023-07" db="EMBL/GenBank/DDBJ databases">
        <title>Novel species in the genus Lipingzhangella isolated from Sambhar Salt Lake.</title>
        <authorList>
            <person name="Jiya N."/>
            <person name="Kajale S."/>
            <person name="Sharma A."/>
        </authorList>
    </citation>
    <scope>NUCLEOTIDE SEQUENCE [LARGE SCALE GENOMIC DNA]</scope>
    <source>
        <strain evidence="3">LS1_29</strain>
    </source>
</reference>